<name>A0A1M4WF25_9FIRM</name>
<evidence type="ECO:0000259" key="2">
    <source>
        <dbReference type="Pfam" id="PF02120"/>
    </source>
</evidence>
<feature type="domain" description="Flagellar hook-length control protein-like C-terminal" evidence="2">
    <location>
        <begin position="98"/>
        <end position="174"/>
    </location>
</feature>
<proteinExistence type="predicted"/>
<evidence type="ECO:0000313" key="4">
    <source>
        <dbReference type="Proteomes" id="UP000184148"/>
    </source>
</evidence>
<dbReference type="AlphaFoldDB" id="A0A1M4WF25"/>
<dbReference type="STRING" id="1121429.SAMN02745133_01165"/>
<dbReference type="RefSeq" id="WP_073237157.1">
    <property type="nucleotide sequence ID" value="NZ_FQUY01000006.1"/>
</dbReference>
<reference evidence="4" key="1">
    <citation type="submission" date="2016-11" db="EMBL/GenBank/DDBJ databases">
        <authorList>
            <person name="Varghese N."/>
            <person name="Submissions S."/>
        </authorList>
    </citation>
    <scope>NUCLEOTIDE SEQUENCE [LARGE SCALE GENOMIC DNA]</scope>
    <source>
        <strain evidence="4">DSM 12395</strain>
    </source>
</reference>
<dbReference type="Proteomes" id="UP000184148">
    <property type="component" value="Unassembled WGS sequence"/>
</dbReference>
<protein>
    <submittedName>
        <fullName evidence="3">Hook-length control protein FliK</fullName>
    </submittedName>
</protein>
<dbReference type="Pfam" id="PF02120">
    <property type="entry name" value="Flg_hook"/>
    <property type="match status" value="1"/>
</dbReference>
<organism evidence="3 4">
    <name type="scientific">Desulforamulus putei DSM 12395</name>
    <dbReference type="NCBI Taxonomy" id="1121429"/>
    <lineage>
        <taxon>Bacteria</taxon>
        <taxon>Bacillati</taxon>
        <taxon>Bacillota</taxon>
        <taxon>Clostridia</taxon>
        <taxon>Eubacteriales</taxon>
        <taxon>Peptococcaceae</taxon>
        <taxon>Desulforamulus</taxon>
    </lineage>
</organism>
<sequence length="198" mass="22002">MIDKVMSALFKATDNMRVTPGKQVDKIQPKPFALAQNLAAETARESVKTSRPAGPARATEPVTVPDRQDQLTYVPLPWRTPLYEDAKFYWRLKDFSAQTGANGEARVIFSINTDTLGLLWFTLTTRPGKFLSVQCIAETQTVVEVFRAGAMDLQQELTELGYENVIVSCRMQSGIRSIADIDPAFASEETSVLLDVKI</sequence>
<accession>A0A1M4WF25</accession>
<dbReference type="InterPro" id="IPR021136">
    <property type="entry name" value="Flagellar_hook_control-like_C"/>
</dbReference>
<dbReference type="EMBL" id="FQUY01000006">
    <property type="protein sequence ID" value="SHE79848.1"/>
    <property type="molecule type" value="Genomic_DNA"/>
</dbReference>
<evidence type="ECO:0000256" key="1">
    <source>
        <dbReference type="SAM" id="MobiDB-lite"/>
    </source>
</evidence>
<feature type="region of interest" description="Disordered" evidence="1">
    <location>
        <begin position="43"/>
        <end position="62"/>
    </location>
</feature>
<keyword evidence="4" id="KW-1185">Reference proteome</keyword>
<gene>
    <name evidence="3" type="ORF">SAMN02745133_01165</name>
</gene>
<dbReference type="OrthoDB" id="1786448at2"/>
<evidence type="ECO:0000313" key="3">
    <source>
        <dbReference type="EMBL" id="SHE79848.1"/>
    </source>
</evidence>